<dbReference type="STRING" id="237631.A0A0D1C3T0"/>
<evidence type="ECO:0000259" key="7">
    <source>
        <dbReference type="PROSITE" id="PS51294"/>
    </source>
</evidence>
<dbReference type="InParanoid" id="A0A0D1C3T0"/>
<proteinExistence type="predicted"/>
<name>A0A0D1C3T0_MYCMD</name>
<sequence>MDGPSTDPHTDPQVVLRRLIEQAQASTASSHLQPDSESTCSAEPTSDIEDDDTDSSYDSSECSAALDTCLLPPSASTDQGSQLLSSEQISATLSVITADRRELATLSQHKKLLSTARKRNGKYQQSLEKSLRFLSKTREELKSVLHSLDVADVVDAEDQSLEVIRTCKQAEDAAAECPFRVSMVQQVPLLRLQSIERAEYDDMLGSRLWLDFEDAQLRSAVSAVALKAHAIALSLDPSFRGDALAEAAKLDEVSALRLAESMDVDHKPASEPSSSGQGRGANKGLDWPTISARVPTRSLEEVRTRWYGVLRPSVNTTAWDQQEIEDLLRIATPFLAAHFSQSAVRQIQDQVEETEAVTSTSQHPSHSLQSPVPWQKVARQLGTGRTPHACFVAFCSAIVHRDQPDMTSAEDDNIKQLFSLFRGAWRFMALHASASPNLSLSSIIPEYGSKSITKSQDDRPASLLGKVGRDAQLLYRRFRNTTDPALASGSWSIDEDLSLIQAIQQVGDDSWTAVSARIPGRTSTQARERWNRRLKQVVAEAGPAATDEQITELIQGKKKLKWTSAMDAVVLSCLDDEWRTKDGQTFANVASYVSGQIGMQLSDKSVRDRVKVLRGNRDGRLSQRGDAKPDKPMESEQDGETGEDESCRSGAAGQNEQKAISGENRTDKAGASTLAVPGEPDASAQQISSAGSNPQPRARITILPGAKRRKL</sequence>
<feature type="compositionally biased region" description="Polar residues" evidence="5">
    <location>
        <begin position="683"/>
        <end position="695"/>
    </location>
</feature>
<dbReference type="SUPFAM" id="SSF46689">
    <property type="entry name" value="Homeodomain-like"/>
    <property type="match status" value="2"/>
</dbReference>
<dbReference type="AlphaFoldDB" id="A0A0D1C3T0"/>
<dbReference type="InterPro" id="IPR051575">
    <property type="entry name" value="Myb-like_DNA-bd"/>
</dbReference>
<evidence type="ECO:0000313" key="8">
    <source>
        <dbReference type="EMBL" id="KIS68372.1"/>
    </source>
</evidence>
<dbReference type="GO" id="GO:0000978">
    <property type="term" value="F:RNA polymerase II cis-regulatory region sequence-specific DNA binding"/>
    <property type="evidence" value="ECO:0000318"/>
    <property type="project" value="GO_Central"/>
</dbReference>
<evidence type="ECO:0008006" key="10">
    <source>
        <dbReference type="Google" id="ProtNLM"/>
    </source>
</evidence>
<feature type="compositionally biased region" description="Acidic residues" evidence="5">
    <location>
        <begin position="635"/>
        <end position="644"/>
    </location>
</feature>
<dbReference type="Proteomes" id="UP000000561">
    <property type="component" value="Chromosome 9"/>
</dbReference>
<organism evidence="8 9">
    <name type="scientific">Mycosarcoma maydis</name>
    <name type="common">Corn smut fungus</name>
    <name type="synonym">Ustilago maydis</name>
    <dbReference type="NCBI Taxonomy" id="5270"/>
    <lineage>
        <taxon>Eukaryota</taxon>
        <taxon>Fungi</taxon>
        <taxon>Dikarya</taxon>
        <taxon>Basidiomycota</taxon>
        <taxon>Ustilaginomycotina</taxon>
        <taxon>Ustilaginomycetes</taxon>
        <taxon>Ustilaginales</taxon>
        <taxon>Ustilaginaceae</taxon>
        <taxon>Mycosarcoma</taxon>
    </lineage>
</organism>
<dbReference type="CDD" id="cd00167">
    <property type="entry name" value="SANT"/>
    <property type="match status" value="2"/>
</dbReference>
<feature type="domain" description="HTH myb-type" evidence="7">
    <location>
        <begin position="483"/>
        <end position="538"/>
    </location>
</feature>
<dbReference type="Gene3D" id="1.10.10.60">
    <property type="entry name" value="Homeodomain-like"/>
    <property type="match status" value="1"/>
</dbReference>
<dbReference type="Pfam" id="PF13921">
    <property type="entry name" value="Myb_DNA-bind_6"/>
    <property type="match status" value="1"/>
</dbReference>
<dbReference type="PROSITE" id="PS50090">
    <property type="entry name" value="MYB_LIKE"/>
    <property type="match status" value="1"/>
</dbReference>
<dbReference type="eggNOG" id="KOG0049">
    <property type="taxonomic scope" value="Eukaryota"/>
</dbReference>
<evidence type="ECO:0000256" key="4">
    <source>
        <dbReference type="ARBA" id="ARBA00023242"/>
    </source>
</evidence>
<dbReference type="VEuPathDB" id="FungiDB:UMAG_03466"/>
<dbReference type="GeneID" id="23563909"/>
<evidence type="ECO:0000259" key="6">
    <source>
        <dbReference type="PROSITE" id="PS50090"/>
    </source>
</evidence>
<evidence type="ECO:0000256" key="2">
    <source>
        <dbReference type="ARBA" id="ARBA00023125"/>
    </source>
</evidence>
<dbReference type="OrthoDB" id="2143914at2759"/>
<feature type="compositionally biased region" description="Basic and acidic residues" evidence="5">
    <location>
        <begin position="612"/>
        <end position="634"/>
    </location>
</feature>
<evidence type="ECO:0000256" key="1">
    <source>
        <dbReference type="ARBA" id="ARBA00023015"/>
    </source>
</evidence>
<evidence type="ECO:0000256" key="3">
    <source>
        <dbReference type="ARBA" id="ARBA00023163"/>
    </source>
</evidence>
<dbReference type="OMA" id="RGAWRFM"/>
<dbReference type="PANTHER" id="PTHR46621">
    <property type="entry name" value="SNRNA-ACTIVATING PROTEIN COMPLEX SUBUNIT 4"/>
    <property type="match status" value="1"/>
</dbReference>
<dbReference type="GO" id="GO:0005634">
    <property type="term" value="C:nucleus"/>
    <property type="evidence" value="ECO:0000318"/>
    <property type="project" value="GO_Central"/>
</dbReference>
<feature type="domain" description="Myb-like" evidence="6">
    <location>
        <begin position="483"/>
        <end position="534"/>
    </location>
</feature>
<keyword evidence="1" id="KW-0805">Transcription regulation</keyword>
<keyword evidence="2" id="KW-0238">DNA-binding</keyword>
<dbReference type="InterPro" id="IPR001005">
    <property type="entry name" value="SANT/Myb"/>
</dbReference>
<dbReference type="PROSITE" id="PS51294">
    <property type="entry name" value="HTH_MYB"/>
    <property type="match status" value="1"/>
</dbReference>
<evidence type="ECO:0000313" key="9">
    <source>
        <dbReference type="Proteomes" id="UP000000561"/>
    </source>
</evidence>
<reference evidence="8 9" key="1">
    <citation type="journal article" date="2006" name="Nature">
        <title>Insights from the genome of the biotrophic fungal plant pathogen Ustilago maydis.</title>
        <authorList>
            <person name="Kamper J."/>
            <person name="Kahmann R."/>
            <person name="Bolker M."/>
            <person name="Ma L.J."/>
            <person name="Brefort T."/>
            <person name="Saville B.J."/>
            <person name="Banuett F."/>
            <person name="Kronstad J.W."/>
            <person name="Gold S.E."/>
            <person name="Muller O."/>
            <person name="Perlin M.H."/>
            <person name="Wosten H.A."/>
            <person name="de Vries R."/>
            <person name="Ruiz-Herrera J."/>
            <person name="Reynaga-Pena C.G."/>
            <person name="Snetselaar K."/>
            <person name="McCann M."/>
            <person name="Perez-Martin J."/>
            <person name="Feldbrugge M."/>
            <person name="Basse C.W."/>
            <person name="Steinberg G."/>
            <person name="Ibeas J.I."/>
            <person name="Holloman W."/>
            <person name="Guzman P."/>
            <person name="Farman M."/>
            <person name="Stajich J.E."/>
            <person name="Sentandreu R."/>
            <person name="Gonzalez-Prieto J.M."/>
            <person name="Kennell J.C."/>
            <person name="Molina L."/>
            <person name="Schirawski J."/>
            <person name="Mendoza-Mendoza A."/>
            <person name="Greilinger D."/>
            <person name="Munch K."/>
            <person name="Rossel N."/>
            <person name="Scherer M."/>
            <person name="Vranes M."/>
            <person name="Ladendorf O."/>
            <person name="Vincon V."/>
            <person name="Fuchs U."/>
            <person name="Sandrock B."/>
            <person name="Meng S."/>
            <person name="Ho E.C."/>
            <person name="Cahill M.J."/>
            <person name="Boyce K.J."/>
            <person name="Klose J."/>
            <person name="Klosterman S.J."/>
            <person name="Deelstra H.J."/>
            <person name="Ortiz-Castellanos L."/>
            <person name="Li W."/>
            <person name="Sanchez-Alonso P."/>
            <person name="Schreier P.H."/>
            <person name="Hauser-Hahn I."/>
            <person name="Vaupel M."/>
            <person name="Koopmann E."/>
            <person name="Friedrich G."/>
            <person name="Voss H."/>
            <person name="Schluter T."/>
            <person name="Margolis J."/>
            <person name="Platt D."/>
            <person name="Swimmer C."/>
            <person name="Gnirke A."/>
            <person name="Chen F."/>
            <person name="Vysotskaia V."/>
            <person name="Mannhaupt G."/>
            <person name="Guldener U."/>
            <person name="Munsterkotter M."/>
            <person name="Haase D."/>
            <person name="Oesterheld M."/>
            <person name="Mewes H.W."/>
            <person name="Mauceli E.W."/>
            <person name="DeCaprio D."/>
            <person name="Wade C.M."/>
            <person name="Butler J."/>
            <person name="Young S."/>
            <person name="Jaffe D.B."/>
            <person name="Calvo S."/>
            <person name="Nusbaum C."/>
            <person name="Galagan J."/>
            <person name="Birren B.W."/>
        </authorList>
    </citation>
    <scope>NUCLEOTIDE SEQUENCE [LARGE SCALE GENOMIC DNA]</scope>
    <source>
        <strain evidence="9">DSM 14603 / FGSC 9021 / UM521</strain>
    </source>
</reference>
<dbReference type="GO" id="GO:0000981">
    <property type="term" value="F:DNA-binding transcription factor activity, RNA polymerase II-specific"/>
    <property type="evidence" value="ECO:0000318"/>
    <property type="project" value="GO_Central"/>
</dbReference>
<protein>
    <recommendedName>
        <fullName evidence="10">Myb-like domain-containing protein</fullName>
    </recommendedName>
</protein>
<feature type="region of interest" description="Disordered" evidence="5">
    <location>
        <begin position="23"/>
        <end position="60"/>
    </location>
</feature>
<dbReference type="PANTHER" id="PTHR46621:SF1">
    <property type="entry name" value="SNRNA-ACTIVATING PROTEIN COMPLEX SUBUNIT 4"/>
    <property type="match status" value="1"/>
</dbReference>
<dbReference type="SMART" id="SM00717">
    <property type="entry name" value="SANT"/>
    <property type="match status" value="3"/>
</dbReference>
<dbReference type="InterPro" id="IPR017930">
    <property type="entry name" value="Myb_dom"/>
</dbReference>
<accession>A0A0D1C3T0</accession>
<dbReference type="InterPro" id="IPR009057">
    <property type="entry name" value="Homeodomain-like_sf"/>
</dbReference>
<dbReference type="KEGG" id="uma:UMAG_03466"/>
<dbReference type="EMBL" id="CM003148">
    <property type="protein sequence ID" value="KIS68372.1"/>
    <property type="molecule type" value="Genomic_DNA"/>
</dbReference>
<evidence type="ECO:0000256" key="5">
    <source>
        <dbReference type="SAM" id="MobiDB-lite"/>
    </source>
</evidence>
<feature type="region of interest" description="Disordered" evidence="5">
    <location>
        <begin position="612"/>
        <end position="711"/>
    </location>
</feature>
<keyword evidence="4" id="KW-0539">Nucleus</keyword>
<dbReference type="RefSeq" id="XP_011389922.1">
    <property type="nucleotide sequence ID" value="XM_011391620.1"/>
</dbReference>
<feature type="compositionally biased region" description="Acidic residues" evidence="5">
    <location>
        <begin position="46"/>
        <end position="55"/>
    </location>
</feature>
<feature type="region of interest" description="Disordered" evidence="5">
    <location>
        <begin position="262"/>
        <end position="287"/>
    </location>
</feature>
<feature type="compositionally biased region" description="Polar residues" evidence="5">
    <location>
        <begin position="23"/>
        <end position="44"/>
    </location>
</feature>
<dbReference type="Pfam" id="PF00249">
    <property type="entry name" value="Myb_DNA-binding"/>
    <property type="match status" value="1"/>
</dbReference>
<keyword evidence="3" id="KW-0804">Transcription</keyword>
<gene>
    <name evidence="8" type="ORF">UMAG_03466</name>
</gene>
<dbReference type="GO" id="GO:0006355">
    <property type="term" value="P:regulation of DNA-templated transcription"/>
    <property type="evidence" value="ECO:0000318"/>
    <property type="project" value="GO_Central"/>
</dbReference>
<keyword evidence="9" id="KW-1185">Reference proteome</keyword>